<dbReference type="STRING" id="1705562.AMS69_09105"/>
<organism evidence="1 3">
    <name type="scientific">Haloarcula rubripromontorii</name>
    <dbReference type="NCBI Taxonomy" id="1705562"/>
    <lineage>
        <taxon>Archaea</taxon>
        <taxon>Methanobacteriati</taxon>
        <taxon>Methanobacteriota</taxon>
        <taxon>Stenosarchaea group</taxon>
        <taxon>Halobacteria</taxon>
        <taxon>Halobacteriales</taxon>
        <taxon>Haloarculaceae</taxon>
        <taxon>Haloarcula</taxon>
    </lineage>
</organism>
<evidence type="ECO:0000313" key="1">
    <source>
        <dbReference type="EMBL" id="KOX94059.1"/>
    </source>
</evidence>
<reference evidence="2" key="2">
    <citation type="submission" date="2019-12" db="EMBL/GenBank/DDBJ databases">
        <title>The whole-genome sequencing of Haloarcula japonica strain pws8.</title>
        <authorList>
            <person name="Verma D.K."/>
            <person name="Gopal K."/>
            <person name="Prasad E.S."/>
        </authorList>
    </citation>
    <scope>NUCLEOTIDE SEQUENCE</scope>
    <source>
        <strain evidence="2">Pws8</strain>
    </source>
</reference>
<dbReference type="EMBL" id="WOWB01000003">
    <property type="protein sequence ID" value="NLV07912.1"/>
    <property type="molecule type" value="Genomic_DNA"/>
</dbReference>
<comment type="caution">
    <text evidence="1">The sequence shown here is derived from an EMBL/GenBank/DDBJ whole genome shotgun (WGS) entry which is preliminary data.</text>
</comment>
<dbReference type="Proteomes" id="UP000037729">
    <property type="component" value="Unassembled WGS sequence"/>
</dbReference>
<protein>
    <submittedName>
        <fullName evidence="1">UbiD operon protein</fullName>
    </submittedName>
</protein>
<reference evidence="1 3" key="1">
    <citation type="submission" date="2015-08" db="EMBL/GenBank/DDBJ databases">
        <title>Genomes of Isolates from Cabo Rojo, PR.</title>
        <authorList>
            <person name="Sanchez-Nieves R.L."/>
            <person name="Montalvo-Rodriguez R."/>
        </authorList>
    </citation>
    <scope>NUCLEOTIDE SEQUENCE [LARGE SCALE GENOMIC DNA]</scope>
    <source>
        <strain evidence="1 3">SL3</strain>
    </source>
</reference>
<dbReference type="OrthoDB" id="258012at2157"/>
<sequence length="164" mass="18575">MSSHYITSADHLPEDAQTETTLQITDAQTKRIFEARVRIARDPAELTDPEPLTIVAGPHESVSETRYVELLDETDETGIDHELVAHLAAEQETASNILNTRSDDLKVLLQYLVETGEYESTSDALREIAFDHLATERPALLDAYAEVRREFDDDPLRRVLEKQE</sequence>
<keyword evidence="3" id="KW-1185">Reference proteome</keyword>
<dbReference type="Proteomes" id="UP000610611">
    <property type="component" value="Unassembled WGS sequence"/>
</dbReference>
<evidence type="ECO:0000313" key="3">
    <source>
        <dbReference type="Proteomes" id="UP000037729"/>
    </source>
</evidence>
<dbReference type="AlphaFoldDB" id="A0A0M9AKT0"/>
<evidence type="ECO:0000313" key="2">
    <source>
        <dbReference type="EMBL" id="NLV07912.1"/>
    </source>
</evidence>
<dbReference type="RefSeq" id="WP_053967734.1">
    <property type="nucleotide sequence ID" value="NZ_JAWJXX010000002.1"/>
</dbReference>
<dbReference type="EMBL" id="LIUF01000002">
    <property type="protein sequence ID" value="KOX94059.1"/>
    <property type="molecule type" value="Genomic_DNA"/>
</dbReference>
<accession>A0A0M9AKT0</accession>
<proteinExistence type="predicted"/>
<name>A0A0M9AKT0_9EURY</name>
<dbReference type="PATRIC" id="fig|1705562.3.peg.2915"/>
<gene>
    <name evidence="1" type="ORF">AMS69_09105</name>
    <name evidence="2" type="ORF">GOC83_17405</name>
</gene>